<dbReference type="Pfam" id="PF06445">
    <property type="entry name" value="GyrI-like"/>
    <property type="match status" value="1"/>
</dbReference>
<proteinExistence type="predicted"/>
<comment type="caution">
    <text evidence="2">The sequence shown here is derived from an EMBL/GenBank/DDBJ whole genome shotgun (WGS) entry which is preliminary data.</text>
</comment>
<evidence type="ECO:0000313" key="3">
    <source>
        <dbReference type="Proteomes" id="UP000187172"/>
    </source>
</evidence>
<dbReference type="RefSeq" id="WP_076168900.1">
    <property type="nucleotide sequence ID" value="NZ_MRTP01000001.1"/>
</dbReference>
<dbReference type="SUPFAM" id="SSF55136">
    <property type="entry name" value="Probable bacterial effector-binding domain"/>
    <property type="match status" value="1"/>
</dbReference>
<dbReference type="InterPro" id="IPR029442">
    <property type="entry name" value="GyrI-like"/>
</dbReference>
<reference evidence="2 3" key="1">
    <citation type="submission" date="2016-11" db="EMBL/GenBank/DDBJ databases">
        <title>Paenibacillus species isolates.</title>
        <authorList>
            <person name="Beno S.M."/>
        </authorList>
    </citation>
    <scope>NUCLEOTIDE SEQUENCE [LARGE SCALE GENOMIC DNA]</scope>
    <source>
        <strain evidence="2 3">FSL R5-0378</strain>
    </source>
</reference>
<gene>
    <name evidence="2" type="ORF">BK138_09945</name>
</gene>
<accession>A0A1R1F3V4</accession>
<feature type="domain" description="GyrI-like small molecule binding" evidence="1">
    <location>
        <begin position="120"/>
        <end position="193"/>
    </location>
</feature>
<dbReference type="InterPro" id="IPR011256">
    <property type="entry name" value="Reg_factor_effector_dom_sf"/>
</dbReference>
<dbReference type="EMBL" id="MRTP01000001">
    <property type="protein sequence ID" value="OMF58794.1"/>
    <property type="molecule type" value="Genomic_DNA"/>
</dbReference>
<sequence>MNLMITDNKYYHAPDHPELIELESNLYLTISDQGAPGGSAHLAAVQALYTSAYGVKSLMMKEGKDFIVPVLEGLWWVDGNKPVREVPMEQWYWKLLIRVPDYVTESHWERTKLNASIDNPLIQSIVLETINEGKCVQMMHNGPYEREQETVDLIEAFMKDHNLVQNGLHHEIYISDIMSTPPEKARTILRHPVRMGTIL</sequence>
<dbReference type="Gene3D" id="3.20.80.10">
    <property type="entry name" value="Regulatory factor, effector binding domain"/>
    <property type="match status" value="1"/>
</dbReference>
<keyword evidence="3" id="KW-1185">Reference proteome</keyword>
<name>A0A1R1F3V4_9BACL</name>
<evidence type="ECO:0000259" key="1">
    <source>
        <dbReference type="Pfam" id="PF06445"/>
    </source>
</evidence>
<protein>
    <recommendedName>
        <fullName evidence="1">GyrI-like small molecule binding domain-containing protein</fullName>
    </recommendedName>
</protein>
<organism evidence="2 3">
    <name type="scientific">Paenibacillus rhizosphaerae</name>
    <dbReference type="NCBI Taxonomy" id="297318"/>
    <lineage>
        <taxon>Bacteria</taxon>
        <taxon>Bacillati</taxon>
        <taxon>Bacillota</taxon>
        <taxon>Bacilli</taxon>
        <taxon>Bacillales</taxon>
        <taxon>Paenibacillaceae</taxon>
        <taxon>Paenibacillus</taxon>
    </lineage>
</organism>
<dbReference type="Proteomes" id="UP000187172">
    <property type="component" value="Unassembled WGS sequence"/>
</dbReference>
<evidence type="ECO:0000313" key="2">
    <source>
        <dbReference type="EMBL" id="OMF58794.1"/>
    </source>
</evidence>
<dbReference type="AlphaFoldDB" id="A0A1R1F3V4"/>